<sequence length="148" mass="15818">MRGELSGVEEVVRHTQQGSCQEEERCHHRGRAAGPAAGKAGCHVCDPLAEDPPGASDRGLLFRLRPGYDAIGLSLSLSTPSAGPPCGCARDDAEWSLSGQGSCGFGTDRTPRPWTRPFPGDPAMPRSGFSLGHPNGRTARDLQRKERR</sequence>
<organism evidence="2 3">
    <name type="scientific">Planomonospora alba</name>
    <dbReference type="NCBI Taxonomy" id="161354"/>
    <lineage>
        <taxon>Bacteria</taxon>
        <taxon>Bacillati</taxon>
        <taxon>Actinomycetota</taxon>
        <taxon>Actinomycetes</taxon>
        <taxon>Streptosporangiales</taxon>
        <taxon>Streptosporangiaceae</taxon>
        <taxon>Planomonospora</taxon>
    </lineage>
</organism>
<evidence type="ECO:0000313" key="3">
    <source>
        <dbReference type="Proteomes" id="UP001500320"/>
    </source>
</evidence>
<evidence type="ECO:0000256" key="1">
    <source>
        <dbReference type="SAM" id="MobiDB-lite"/>
    </source>
</evidence>
<reference evidence="3" key="1">
    <citation type="journal article" date="2019" name="Int. J. Syst. Evol. Microbiol.">
        <title>The Global Catalogue of Microorganisms (GCM) 10K type strain sequencing project: providing services to taxonomists for standard genome sequencing and annotation.</title>
        <authorList>
            <consortium name="The Broad Institute Genomics Platform"/>
            <consortium name="The Broad Institute Genome Sequencing Center for Infectious Disease"/>
            <person name="Wu L."/>
            <person name="Ma J."/>
        </authorList>
    </citation>
    <scope>NUCLEOTIDE SEQUENCE [LARGE SCALE GENOMIC DNA]</scope>
    <source>
        <strain evidence="3">JCM 9373</strain>
    </source>
</reference>
<proteinExistence type="predicted"/>
<protein>
    <submittedName>
        <fullName evidence="2">Uncharacterized protein</fullName>
    </submittedName>
</protein>
<gene>
    <name evidence="2" type="ORF">GCM10010466_07530</name>
</gene>
<feature type="compositionally biased region" description="Basic and acidic residues" evidence="1">
    <location>
        <begin position="138"/>
        <end position="148"/>
    </location>
</feature>
<evidence type="ECO:0000313" key="2">
    <source>
        <dbReference type="EMBL" id="GAA3119154.1"/>
    </source>
</evidence>
<comment type="caution">
    <text evidence="2">The sequence shown here is derived from an EMBL/GenBank/DDBJ whole genome shotgun (WGS) entry which is preliminary data.</text>
</comment>
<feature type="region of interest" description="Disordered" evidence="1">
    <location>
        <begin position="100"/>
        <end position="148"/>
    </location>
</feature>
<keyword evidence="3" id="KW-1185">Reference proteome</keyword>
<accession>A0ABP6MM21</accession>
<name>A0ABP6MM21_9ACTN</name>
<dbReference type="Proteomes" id="UP001500320">
    <property type="component" value="Unassembled WGS sequence"/>
</dbReference>
<dbReference type="EMBL" id="BAAAUT010000004">
    <property type="protein sequence ID" value="GAA3119154.1"/>
    <property type="molecule type" value="Genomic_DNA"/>
</dbReference>